<dbReference type="Proteomes" id="UP000595001">
    <property type="component" value="Chromosome"/>
</dbReference>
<dbReference type="GeneID" id="60588382"/>
<keyword evidence="2" id="KW-1185">Reference proteome</keyword>
<dbReference type="AlphaFoldDB" id="A0A7T3KWL3"/>
<dbReference type="KEGG" id="hlt:I7X12_07775"/>
<dbReference type="EMBL" id="CP065856">
    <property type="protein sequence ID" value="QPV64499.1"/>
    <property type="molecule type" value="Genomic_DNA"/>
</dbReference>
<evidence type="ECO:0000313" key="2">
    <source>
        <dbReference type="Proteomes" id="UP000595001"/>
    </source>
</evidence>
<accession>A0A7T3KWL3</accession>
<proteinExistence type="predicted"/>
<dbReference type="RefSeq" id="WP_198063268.1">
    <property type="nucleotide sequence ID" value="NZ_CP065856.1"/>
</dbReference>
<reference evidence="1 2" key="1">
    <citation type="submission" date="2020-12" db="EMBL/GenBank/DDBJ databases">
        <title>Halosimplex halophilum sp. nov. and Halosimplex salinum sp. nov., two new members of the genus Halosimplex.</title>
        <authorList>
            <person name="Cui H.L."/>
        </authorList>
    </citation>
    <scope>NUCLEOTIDE SEQUENCE [LARGE SCALE GENOMIC DNA]</scope>
    <source>
        <strain evidence="1 2">YGH94</strain>
    </source>
</reference>
<organism evidence="1 2">
    <name type="scientific">Halosimplex litoreum</name>
    <dbReference type="NCBI Taxonomy" id="1198301"/>
    <lineage>
        <taxon>Archaea</taxon>
        <taxon>Methanobacteriati</taxon>
        <taxon>Methanobacteriota</taxon>
        <taxon>Stenosarchaea group</taxon>
        <taxon>Halobacteria</taxon>
        <taxon>Halobacteriales</taxon>
        <taxon>Haloarculaceae</taxon>
        <taxon>Halosimplex</taxon>
    </lineage>
</organism>
<gene>
    <name evidence="1" type="ORF">I7X12_07775</name>
</gene>
<protein>
    <submittedName>
        <fullName evidence="1">Uncharacterized protein</fullName>
    </submittedName>
</protein>
<name>A0A7T3KWL3_9EURY</name>
<sequence length="84" mass="9446">MAKQTQVVIDAIELIREQGYARTSDLRGYKTGEYSAKTASRVFSDLKDAGLLTRESDAHHTWYATDKLTEFKTATEVMAEGDEQ</sequence>
<evidence type="ECO:0000313" key="1">
    <source>
        <dbReference type="EMBL" id="QPV64499.1"/>
    </source>
</evidence>